<dbReference type="STRING" id="1913578.LPB140_04245"/>
<keyword evidence="4" id="KW-1185">Reference proteome</keyword>
<keyword evidence="3" id="KW-0808">Transferase</keyword>
<evidence type="ECO:0000313" key="3">
    <source>
        <dbReference type="EMBL" id="APG62146.1"/>
    </source>
</evidence>
<feature type="domain" description="Glycosyl transferase family 1" evidence="1">
    <location>
        <begin position="216"/>
        <end position="378"/>
    </location>
</feature>
<dbReference type="CDD" id="cd03794">
    <property type="entry name" value="GT4_WbuB-like"/>
    <property type="match status" value="1"/>
</dbReference>
<dbReference type="Gene3D" id="3.40.50.2000">
    <property type="entry name" value="Glycogen Phosphorylase B"/>
    <property type="match status" value="2"/>
</dbReference>
<dbReference type="RefSeq" id="WP_072558796.1">
    <property type="nucleotide sequence ID" value="NZ_CP018154.1"/>
</dbReference>
<dbReference type="OrthoDB" id="9790710at2"/>
<evidence type="ECO:0000259" key="1">
    <source>
        <dbReference type="Pfam" id="PF00534"/>
    </source>
</evidence>
<dbReference type="EMBL" id="CP018154">
    <property type="protein sequence ID" value="APG62146.1"/>
    <property type="molecule type" value="Genomic_DNA"/>
</dbReference>
<dbReference type="PANTHER" id="PTHR45947">
    <property type="entry name" value="SULFOQUINOVOSYL TRANSFERASE SQD2"/>
    <property type="match status" value="1"/>
</dbReference>
<reference evidence="3" key="1">
    <citation type="submission" date="2016-11" db="EMBL/GenBank/DDBJ databases">
        <title>Sphingorhabdus sp. LPB0140, isolated from marine environment.</title>
        <authorList>
            <person name="Kim E."/>
            <person name="Yi H."/>
        </authorList>
    </citation>
    <scope>NUCLEOTIDE SEQUENCE [LARGE SCALE GENOMIC DNA]</scope>
    <source>
        <strain evidence="3">LPB0140</strain>
    </source>
</reference>
<dbReference type="InterPro" id="IPR024004">
    <property type="entry name" value="PEP-CTERM/XrtA_GlycosylTrfase"/>
</dbReference>
<dbReference type="Pfam" id="PF13579">
    <property type="entry name" value="Glyco_trans_4_4"/>
    <property type="match status" value="1"/>
</dbReference>
<dbReference type="SUPFAM" id="SSF53756">
    <property type="entry name" value="UDP-Glycosyltransferase/glycogen phosphorylase"/>
    <property type="match status" value="1"/>
</dbReference>
<gene>
    <name evidence="3" type="ORF">LPB140_04245</name>
</gene>
<accession>A0A1L3JAI9</accession>
<dbReference type="KEGG" id="sphl:LPB140_04245"/>
<sequence>MTKILHILDHSLPLHSGYTFRTRAILKSQIAHGWQVQAITGLRQYQHGQVAGANFQQVDDIIFHRTLGKTLSKSPMKEWQEVQLLTQHIVKLHKQYPFHIMHAHSPALNGLAAARASDILGIPFIYEIRAFWEDAAVGNGTGSEGSAKYRLTRALENHVMKRADHITVICQASKDDLIARGISGDKILVSPNGVDFKLFSNTPKYDEKLADEMGLKGKKIFGFIGSFYDYEGIDDLISALAILIKENEDARLLLVGGGPMEDALKAQVRALNLDQYVIFTGRVPHEQVERYYGLMDMMVYPRKMMRLTDLVTPLKPLEAMAQDRLVVASDVGGHRELIRDKETGFLFKADDPANMAACLTHVLTNKENWPKIRETAKNYVLTERDWAQNIKCYDPVYHFLLSKMINEKAA</sequence>
<dbReference type="AlphaFoldDB" id="A0A1L3JAI9"/>
<dbReference type="Pfam" id="PF00534">
    <property type="entry name" value="Glycos_transf_1"/>
    <property type="match status" value="1"/>
</dbReference>
<dbReference type="Proteomes" id="UP000242561">
    <property type="component" value="Chromosome"/>
</dbReference>
<dbReference type="GO" id="GO:0016758">
    <property type="term" value="F:hexosyltransferase activity"/>
    <property type="evidence" value="ECO:0007669"/>
    <property type="project" value="TreeGrafter"/>
</dbReference>
<dbReference type="InterPro" id="IPR050194">
    <property type="entry name" value="Glycosyltransferase_grp1"/>
</dbReference>
<feature type="domain" description="Glycosyltransferase subfamily 4-like N-terminal" evidence="2">
    <location>
        <begin position="17"/>
        <end position="193"/>
    </location>
</feature>
<evidence type="ECO:0000259" key="2">
    <source>
        <dbReference type="Pfam" id="PF13579"/>
    </source>
</evidence>
<dbReference type="NCBIfam" id="TIGR04063">
    <property type="entry name" value="stp3"/>
    <property type="match status" value="1"/>
</dbReference>
<evidence type="ECO:0000313" key="4">
    <source>
        <dbReference type="Proteomes" id="UP000242561"/>
    </source>
</evidence>
<dbReference type="PANTHER" id="PTHR45947:SF3">
    <property type="entry name" value="SULFOQUINOVOSYL TRANSFERASE SQD2"/>
    <property type="match status" value="1"/>
</dbReference>
<name>A0A1L3JAI9_9SPHN</name>
<proteinExistence type="predicted"/>
<organism evidence="3 4">
    <name type="scientific">Sphingorhabdus lutea</name>
    <dbReference type="NCBI Taxonomy" id="1913578"/>
    <lineage>
        <taxon>Bacteria</taxon>
        <taxon>Pseudomonadati</taxon>
        <taxon>Pseudomonadota</taxon>
        <taxon>Alphaproteobacteria</taxon>
        <taxon>Sphingomonadales</taxon>
        <taxon>Sphingomonadaceae</taxon>
        <taxon>Sphingorhabdus</taxon>
    </lineage>
</organism>
<dbReference type="InterPro" id="IPR028098">
    <property type="entry name" value="Glyco_trans_4-like_N"/>
</dbReference>
<protein>
    <submittedName>
        <fullName evidence="3">Glycosyltransferase, exosortase A system-associated</fullName>
    </submittedName>
</protein>
<dbReference type="InterPro" id="IPR001296">
    <property type="entry name" value="Glyco_trans_1"/>
</dbReference>